<keyword evidence="1" id="KW-0472">Membrane</keyword>
<dbReference type="SMART" id="SM00703">
    <property type="entry name" value="NRF"/>
    <property type="match status" value="1"/>
</dbReference>
<dbReference type="GO" id="GO:0016747">
    <property type="term" value="F:acyltransferase activity, transferring groups other than amino-acyl groups"/>
    <property type="evidence" value="ECO:0007669"/>
    <property type="project" value="InterPro"/>
</dbReference>
<keyword evidence="1" id="KW-1133">Transmembrane helix</keyword>
<evidence type="ECO:0000256" key="1">
    <source>
        <dbReference type="SAM" id="Phobius"/>
    </source>
</evidence>
<evidence type="ECO:0000259" key="2">
    <source>
        <dbReference type="SMART" id="SM00703"/>
    </source>
</evidence>
<sequence>MWGRGGYPSSQFITASLFTAYLCFPFKTHGNDHFPVYTFRTGLAKLTLSSKKEIYSVFLSQLQRYLLAYNATVSLLDLVADDDISSSCFGDIASILYDIGHRKISGLQWLDAIGRPPPGLSIGAFHWPGSFQLCMSISEHIFPANTTMPSRYCTAFFKIPVPVEIPEYIHLGVDVGFCIPRSCNEQHFFKLLDKVMSRYNVEVDKTTTYCHSSPATLPKDAWFWAAVVALSCLGIPVVIATALELFIWLRWKLEAWNFSRLQKVNLPNSEEAENSEALVEVGDEQEVQGLLGHETMAISSYVDFRAGFLRRRGLPVEVLMTFSLPWNTWKWWAVSRVHAEEPVHPLAFLDGIRVITMIWIIFGHCILFSCAVANNLSVYAQENFRRWTFQVIVSATLSVDVFFMMSGLLCVYTALPRFNAAQGLAGRASFWLIFVCHRFLRLTPAYLLTILVYTGIFHHLHDGPVFPQKPDLLDSLYCRRHGWVTYLNNLIYPRELCMGWSWYLSDDFQFSVVLAPIFISLTNCAENFDTIYVKPYTRWGTYAIGLVLGWIILKQYKPPKQWSLSRNVVFSLVLLSFASVFCLSTLYGLYGYVSQTVPFPSTGVSALYTSVHRPVFIFGIAIVCFLCTTGYAPPIRSPLAWTGFRPFARLTYGAYLVHPLVIFFLCLSGQSPIILDNLFLVESSDGIEAAAGDCCRRTRRRIPSTTTLTFADLARTLTTNTDAITQANELVSRIGCFVCKQ</sequence>
<feature type="domain" description="Nose resistant-to-fluoxetine protein N-terminal" evidence="2">
    <location>
        <begin position="85"/>
        <end position="209"/>
    </location>
</feature>
<feature type="transmembrane region" description="Helical" evidence="1">
    <location>
        <begin position="221"/>
        <end position="249"/>
    </location>
</feature>
<dbReference type="InterPro" id="IPR006621">
    <property type="entry name" value="Nose-resist-to-fluoxetine_N"/>
</dbReference>
<dbReference type="PANTHER" id="PTHR11161:SF12">
    <property type="entry name" value="ACYLTRANSFERASE 3 DOMAIN-CONTAINING PROTEIN-RELATED"/>
    <property type="match status" value="1"/>
</dbReference>
<name>A0A4S2MGG3_OPIFE</name>
<protein>
    <recommendedName>
        <fullName evidence="2">Nose resistant-to-fluoxetine protein N-terminal domain-containing protein</fullName>
    </recommendedName>
</protein>
<dbReference type="AlphaFoldDB" id="A0A4S2MGG3"/>
<evidence type="ECO:0000313" key="3">
    <source>
        <dbReference type="EMBL" id="TGZ73337.1"/>
    </source>
</evidence>
<keyword evidence="4" id="KW-1185">Reference proteome</keyword>
<feature type="transmembrane region" description="Helical" evidence="1">
    <location>
        <begin position="652"/>
        <end position="675"/>
    </location>
</feature>
<dbReference type="InterPro" id="IPR002656">
    <property type="entry name" value="Acyl_transf_3_dom"/>
</dbReference>
<feature type="transmembrane region" description="Helical" evidence="1">
    <location>
        <begin position="539"/>
        <end position="556"/>
    </location>
</feature>
<feature type="transmembrane region" description="Helical" evidence="1">
    <location>
        <begin position="613"/>
        <end position="632"/>
    </location>
</feature>
<evidence type="ECO:0000313" key="4">
    <source>
        <dbReference type="Proteomes" id="UP000308267"/>
    </source>
</evidence>
<dbReference type="EMBL" id="SJOL01002839">
    <property type="protein sequence ID" value="TGZ73337.1"/>
    <property type="molecule type" value="Genomic_DNA"/>
</dbReference>
<organism evidence="3 4">
    <name type="scientific">Opisthorchis felineus</name>
    <dbReference type="NCBI Taxonomy" id="147828"/>
    <lineage>
        <taxon>Eukaryota</taxon>
        <taxon>Metazoa</taxon>
        <taxon>Spiralia</taxon>
        <taxon>Lophotrochozoa</taxon>
        <taxon>Platyhelminthes</taxon>
        <taxon>Trematoda</taxon>
        <taxon>Digenea</taxon>
        <taxon>Opisthorchiida</taxon>
        <taxon>Opisthorchiata</taxon>
        <taxon>Opisthorchiidae</taxon>
        <taxon>Opisthorchis</taxon>
    </lineage>
</organism>
<proteinExistence type="predicted"/>
<comment type="caution">
    <text evidence="3">The sequence shown here is derived from an EMBL/GenBank/DDBJ whole genome shotgun (WGS) entry which is preliminary data.</text>
</comment>
<feature type="transmembrane region" description="Helical" evidence="1">
    <location>
        <begin position="568"/>
        <end position="593"/>
    </location>
</feature>
<dbReference type="Proteomes" id="UP000308267">
    <property type="component" value="Unassembled WGS sequence"/>
</dbReference>
<dbReference type="OrthoDB" id="207378at2759"/>
<keyword evidence="1" id="KW-0812">Transmembrane</keyword>
<gene>
    <name evidence="3" type="ORF">CRM22_001581</name>
</gene>
<dbReference type="Pfam" id="PF20146">
    <property type="entry name" value="NRF"/>
    <property type="match status" value="1"/>
</dbReference>
<dbReference type="Pfam" id="PF01757">
    <property type="entry name" value="Acyl_transf_3"/>
    <property type="match status" value="1"/>
</dbReference>
<dbReference type="PANTHER" id="PTHR11161">
    <property type="entry name" value="O-ACYLTRANSFERASE"/>
    <property type="match status" value="1"/>
</dbReference>
<reference evidence="3 4" key="1">
    <citation type="journal article" date="2019" name="BMC Genomics">
        <title>New insights from Opisthorchis felineus genome: update on genomics of the epidemiologically important liver flukes.</title>
        <authorList>
            <person name="Ershov N.I."/>
            <person name="Mordvinov V.A."/>
            <person name="Prokhortchouk E.B."/>
            <person name="Pakharukova M.Y."/>
            <person name="Gunbin K.V."/>
            <person name="Ustyantsev K."/>
            <person name="Genaev M.A."/>
            <person name="Blinov A.G."/>
            <person name="Mazur A."/>
            <person name="Boulygina E."/>
            <person name="Tsygankova S."/>
            <person name="Khrameeva E."/>
            <person name="Chekanov N."/>
            <person name="Fan G."/>
            <person name="Xiao A."/>
            <person name="Zhang H."/>
            <person name="Xu X."/>
            <person name="Yang H."/>
            <person name="Solovyev V."/>
            <person name="Lee S.M."/>
            <person name="Liu X."/>
            <person name="Afonnikov D.A."/>
            <person name="Skryabin K.G."/>
        </authorList>
    </citation>
    <scope>NUCLEOTIDE SEQUENCE [LARGE SCALE GENOMIC DNA]</scope>
    <source>
        <strain evidence="3">AK-0245</strain>
        <tissue evidence="3">Whole organism</tissue>
    </source>
</reference>
<feature type="transmembrane region" description="Helical" evidence="1">
    <location>
        <begin position="391"/>
        <end position="415"/>
    </location>
</feature>
<feature type="transmembrane region" description="Helical" evidence="1">
    <location>
        <begin position="352"/>
        <end position="379"/>
    </location>
</feature>
<accession>A0A4S2MGG3</accession>
<dbReference type="InterPro" id="IPR052728">
    <property type="entry name" value="O2_lipid_transport_reg"/>
</dbReference>